<keyword evidence="3" id="KW-0378">Hydrolase</keyword>
<dbReference type="PROSITE" id="PS51194">
    <property type="entry name" value="HELICASE_CTER"/>
    <property type="match status" value="1"/>
</dbReference>
<keyword evidence="11" id="KW-1185">Reference proteome</keyword>
<keyword evidence="5" id="KW-0067">ATP-binding</keyword>
<dbReference type="InterPro" id="IPR014001">
    <property type="entry name" value="Helicase_ATP-bd"/>
</dbReference>
<keyword evidence="4" id="KW-0347">Helicase</keyword>
<evidence type="ECO:0000256" key="5">
    <source>
        <dbReference type="ARBA" id="ARBA00022840"/>
    </source>
</evidence>
<dbReference type="PANTHER" id="PTHR45821">
    <property type="entry name" value="SNF2 DOMAIN-CONTAINING PROTEIN CLASSY 2-RELATED"/>
    <property type="match status" value="1"/>
</dbReference>
<evidence type="ECO:0000256" key="6">
    <source>
        <dbReference type="ARBA" id="ARBA00023242"/>
    </source>
</evidence>
<dbReference type="AlphaFoldDB" id="A0A0Q3G5D3"/>
<evidence type="ECO:0000313" key="11">
    <source>
        <dbReference type="Proteomes" id="UP000008810"/>
    </source>
</evidence>
<dbReference type="InterPro" id="IPR038718">
    <property type="entry name" value="SNF2-like_sf"/>
</dbReference>
<dbReference type="InterPro" id="IPR027417">
    <property type="entry name" value="P-loop_NTPase"/>
</dbReference>
<protein>
    <recommendedName>
        <fullName evidence="12">Helicase C-terminal domain-containing protein</fullName>
    </recommendedName>
</protein>
<dbReference type="SMART" id="SM00487">
    <property type="entry name" value="DEXDc"/>
    <property type="match status" value="1"/>
</dbReference>
<dbReference type="InterPro" id="IPR044567">
    <property type="entry name" value="CLSY/DRD1"/>
</dbReference>
<dbReference type="Pfam" id="PF00176">
    <property type="entry name" value="SNF2-rel_dom"/>
    <property type="match status" value="1"/>
</dbReference>
<dbReference type="EMBL" id="CM000881">
    <property type="protein sequence ID" value="KQK05653.1"/>
    <property type="molecule type" value="Genomic_DNA"/>
</dbReference>
<evidence type="ECO:0008006" key="12">
    <source>
        <dbReference type="Google" id="ProtNLM"/>
    </source>
</evidence>
<dbReference type="InterPro" id="IPR000330">
    <property type="entry name" value="SNF2_N"/>
</dbReference>
<keyword evidence="2" id="KW-0547">Nucleotide-binding</keyword>
<feature type="domain" description="Helicase C-terminal" evidence="8">
    <location>
        <begin position="404"/>
        <end position="563"/>
    </location>
</feature>
<accession>A0A0Q3G5D3</accession>
<dbReference type="OrthoDB" id="9900844at2759"/>
<evidence type="ECO:0000259" key="7">
    <source>
        <dbReference type="PROSITE" id="PS51192"/>
    </source>
</evidence>
<dbReference type="GO" id="GO:0005634">
    <property type="term" value="C:nucleus"/>
    <property type="evidence" value="ECO:0007669"/>
    <property type="project" value="UniProtKB-SubCell"/>
</dbReference>
<organism evidence="9">
    <name type="scientific">Brachypodium distachyon</name>
    <name type="common">Purple false brome</name>
    <name type="synonym">Trachynia distachya</name>
    <dbReference type="NCBI Taxonomy" id="15368"/>
    <lineage>
        <taxon>Eukaryota</taxon>
        <taxon>Viridiplantae</taxon>
        <taxon>Streptophyta</taxon>
        <taxon>Embryophyta</taxon>
        <taxon>Tracheophyta</taxon>
        <taxon>Spermatophyta</taxon>
        <taxon>Magnoliopsida</taxon>
        <taxon>Liliopsida</taxon>
        <taxon>Poales</taxon>
        <taxon>Poaceae</taxon>
        <taxon>BOP clade</taxon>
        <taxon>Pooideae</taxon>
        <taxon>Stipodae</taxon>
        <taxon>Brachypodieae</taxon>
        <taxon>Brachypodium</taxon>
    </lineage>
</organism>
<proteinExistence type="predicted"/>
<evidence type="ECO:0000256" key="3">
    <source>
        <dbReference type="ARBA" id="ARBA00022801"/>
    </source>
</evidence>
<evidence type="ECO:0000313" key="10">
    <source>
        <dbReference type="EnsemblPlants" id="KQK05653"/>
    </source>
</evidence>
<reference evidence="9" key="2">
    <citation type="submission" date="2017-06" db="EMBL/GenBank/DDBJ databases">
        <title>WGS assembly of Brachypodium distachyon.</title>
        <authorList>
            <consortium name="The International Brachypodium Initiative"/>
            <person name="Lucas S."/>
            <person name="Harmon-Smith M."/>
            <person name="Lail K."/>
            <person name="Tice H."/>
            <person name="Grimwood J."/>
            <person name="Bruce D."/>
            <person name="Barry K."/>
            <person name="Shu S."/>
            <person name="Lindquist E."/>
            <person name="Wang M."/>
            <person name="Pitluck S."/>
            <person name="Vogel J.P."/>
            <person name="Garvin D.F."/>
            <person name="Mockler T.C."/>
            <person name="Schmutz J."/>
            <person name="Rokhsar D."/>
            <person name="Bevan M.W."/>
        </authorList>
    </citation>
    <scope>NUCLEOTIDE SEQUENCE</scope>
    <source>
        <strain evidence="9">Bd21</strain>
    </source>
</reference>
<dbReference type="GO" id="GO:0080188">
    <property type="term" value="P:gene silencing by siRNA-directed DNA methylation"/>
    <property type="evidence" value="ECO:0007669"/>
    <property type="project" value="InterPro"/>
</dbReference>
<dbReference type="InterPro" id="IPR001650">
    <property type="entry name" value="Helicase_C-like"/>
</dbReference>
<reference evidence="9 10" key="1">
    <citation type="journal article" date="2010" name="Nature">
        <title>Genome sequencing and analysis of the model grass Brachypodium distachyon.</title>
        <authorList>
            <consortium name="International Brachypodium Initiative"/>
        </authorList>
    </citation>
    <scope>NUCLEOTIDE SEQUENCE [LARGE SCALE GENOMIC DNA]</scope>
    <source>
        <strain evidence="9 10">Bd21</strain>
    </source>
</reference>
<dbReference type="GO" id="GO:0016787">
    <property type="term" value="F:hydrolase activity"/>
    <property type="evidence" value="ECO:0007669"/>
    <property type="project" value="UniProtKB-KW"/>
</dbReference>
<dbReference type="Pfam" id="PF00271">
    <property type="entry name" value="Helicase_C"/>
    <property type="match status" value="1"/>
</dbReference>
<dbReference type="Gene3D" id="3.40.50.10810">
    <property type="entry name" value="Tandem AAA-ATPase domain"/>
    <property type="match status" value="1"/>
</dbReference>
<dbReference type="InParanoid" id="A0A0Q3G5D3"/>
<dbReference type="EnsemblPlants" id="KQK05653">
    <property type="protein sequence ID" value="KQK05653"/>
    <property type="gene ID" value="BRADI_2g21432v3"/>
</dbReference>
<dbReference type="GO" id="GO:0005524">
    <property type="term" value="F:ATP binding"/>
    <property type="evidence" value="ECO:0007669"/>
    <property type="project" value="UniProtKB-KW"/>
</dbReference>
<dbReference type="Gene3D" id="3.40.50.300">
    <property type="entry name" value="P-loop containing nucleotide triphosphate hydrolases"/>
    <property type="match status" value="1"/>
</dbReference>
<dbReference type="PROSITE" id="PS51192">
    <property type="entry name" value="HELICASE_ATP_BIND_1"/>
    <property type="match status" value="1"/>
</dbReference>
<reference evidence="10" key="3">
    <citation type="submission" date="2018-08" db="UniProtKB">
        <authorList>
            <consortium name="EnsemblPlants"/>
        </authorList>
    </citation>
    <scope>IDENTIFICATION</scope>
    <source>
        <strain evidence="10">cv. Bd21</strain>
    </source>
</reference>
<evidence type="ECO:0000259" key="8">
    <source>
        <dbReference type="PROSITE" id="PS51194"/>
    </source>
</evidence>
<evidence type="ECO:0000313" key="9">
    <source>
        <dbReference type="EMBL" id="KQK05653.1"/>
    </source>
</evidence>
<dbReference type="InterPro" id="IPR049730">
    <property type="entry name" value="SNF2/RAD54-like_C"/>
</dbReference>
<evidence type="ECO:0000256" key="4">
    <source>
        <dbReference type="ARBA" id="ARBA00022806"/>
    </source>
</evidence>
<dbReference type="Gramene" id="KQK05653">
    <property type="protein sequence ID" value="KQK05653"/>
    <property type="gene ID" value="BRADI_2g21432v3"/>
</dbReference>
<gene>
    <name evidence="9" type="ORF">BRADI_2g21432v3</name>
</gene>
<dbReference type="SUPFAM" id="SSF52540">
    <property type="entry name" value="P-loop containing nucleoside triphosphate hydrolases"/>
    <property type="match status" value="2"/>
</dbReference>
<evidence type="ECO:0000256" key="1">
    <source>
        <dbReference type="ARBA" id="ARBA00004123"/>
    </source>
</evidence>
<dbReference type="STRING" id="15368.A0A0Q3G5D3"/>
<feature type="domain" description="Helicase ATP-binding" evidence="7">
    <location>
        <begin position="62"/>
        <end position="241"/>
    </location>
</feature>
<keyword evidence="6" id="KW-0539">Nucleus</keyword>
<evidence type="ECO:0000256" key="2">
    <source>
        <dbReference type="ARBA" id="ARBA00022741"/>
    </source>
</evidence>
<dbReference type="Proteomes" id="UP000008810">
    <property type="component" value="Chromosome 2"/>
</dbReference>
<comment type="subcellular location">
    <subcellularLocation>
        <location evidence="1">Nucleus</location>
    </subcellularLocation>
</comment>
<name>A0A0Q3G5D3_BRADI</name>
<dbReference type="CDD" id="cd18793">
    <property type="entry name" value="SF2_C_SNF"/>
    <property type="match status" value="1"/>
</dbReference>
<dbReference type="SMART" id="SM00490">
    <property type="entry name" value="HELICc"/>
    <property type="match status" value="1"/>
</dbReference>
<dbReference type="PANTHER" id="PTHR45821:SF1">
    <property type="entry name" value="ATP-DEPENDENT HELICASE FAMILY PROTEIN-RELATED"/>
    <property type="match status" value="1"/>
</dbReference>
<sequence>MFTSCQASRSRSYFKETRSSEIVLGNVTVYEDLTALDVAIHPRHAQHIRPHQLEGFHFLVKNLVCDKPGGCILAHAAGSGKTFMIICFIQSFLAKHPSARPLVVLPKGIVGTWKREFQRWQVEDIPLYDFYSVNATKREDQLKILYSWQSNMSILFLGYEQFSKIICFNGDEIAGAACRDMLLMAPNLLIMDEGHTPRNKETNLQDSLSQVQTPRKVVMSGTLFQNHVKEVVSILNLVRPKFLNTGSTRPIARRSMSQVAISGKKIPKDPRKFDKVFAESVEETLLHDVNFTRKKHVIRSLRELTEGVIHYYKGDILHELPGLIDFSVFLKLSPMQKESIQKLEAYEYLKSSAVGTALYVHPCLFEMSEAGAADRAKNLTDATVDTLVESVQLSDGVKANFFINILKLASSAGEKLLAFSQHILPMKFLERLLVNMFGWRVGKEIFAITGDTSAADRELAMDKFNNSADSKVLFGSIKACGEGISLVGASRVVILDVHLNPSVTRQAIGRAFRPGQKKKVFVYRLVAADSPEENFHEIALRKEGIAKLMFEWNGRQCTAENFELNRVYISNCQDEFLHNNAMRWDIKALYTR</sequence>
<dbReference type="GO" id="GO:0004386">
    <property type="term" value="F:helicase activity"/>
    <property type="evidence" value="ECO:0007669"/>
    <property type="project" value="UniProtKB-KW"/>
</dbReference>